<dbReference type="PANTHER" id="PTHR11614">
    <property type="entry name" value="PHOSPHOLIPASE-RELATED"/>
    <property type="match status" value="1"/>
</dbReference>
<dbReference type="AlphaFoldDB" id="A0A501XK86"/>
<dbReference type="InterPro" id="IPR029058">
    <property type="entry name" value="AB_hydrolase_fold"/>
</dbReference>
<evidence type="ECO:0000313" key="2">
    <source>
        <dbReference type="EMBL" id="TPE61098.1"/>
    </source>
</evidence>
<dbReference type="Pfam" id="PF12146">
    <property type="entry name" value="Hydrolase_4"/>
    <property type="match status" value="1"/>
</dbReference>
<protein>
    <submittedName>
        <fullName evidence="2">Alpha/beta hydrolase</fullName>
    </submittedName>
</protein>
<dbReference type="SUPFAM" id="SSF53474">
    <property type="entry name" value="alpha/beta-Hydrolases"/>
    <property type="match status" value="1"/>
</dbReference>
<name>A0A501XK86_9SPHN</name>
<organism evidence="2 3">
    <name type="scientific">Sandaracinobacter neustonicus</name>
    <dbReference type="NCBI Taxonomy" id="1715348"/>
    <lineage>
        <taxon>Bacteria</taxon>
        <taxon>Pseudomonadati</taxon>
        <taxon>Pseudomonadota</taxon>
        <taxon>Alphaproteobacteria</taxon>
        <taxon>Sphingomonadales</taxon>
        <taxon>Sphingosinicellaceae</taxon>
        <taxon>Sandaracinobacter</taxon>
    </lineage>
</organism>
<dbReference type="InterPro" id="IPR022742">
    <property type="entry name" value="Hydrolase_4"/>
</dbReference>
<dbReference type="Gene3D" id="3.40.50.1820">
    <property type="entry name" value="alpha/beta hydrolase"/>
    <property type="match status" value="1"/>
</dbReference>
<dbReference type="InterPro" id="IPR051044">
    <property type="entry name" value="MAG_DAG_Lipase"/>
</dbReference>
<evidence type="ECO:0000313" key="3">
    <source>
        <dbReference type="Proteomes" id="UP000319897"/>
    </source>
</evidence>
<sequence length="491" mass="52776">MSIVLGVLKTIFVGALLLLAAVFLVRMVQSMRGPDLQPWHLVVPPEPTASEIDAMDWPTWLKAEDAAFKVVQSEVVAKLPADQRIAQNRYWAESPMNSAHLRTDWNRSFTFRPEGEPAGAVVLLHGLTDGPYSLRHVAKLYEARGWAVVAIRNPGHGTVPAGLTKAGADQWQAATRLAVREATRLAPGKPLHIVGYSNGAALAMMYALDATENPKLAAPQKVVLISPMIGLTRFARFAGLAAMPSIFPAFVKAAWLGIEPEYNPFKYNSFPVRAGAESHRMTVILGEKIEAARASGRMGRLPPILTFQSVVDSTVSAPAVVEGLYSHLPANGSELVLFDINRAAYVGPMVRHSAQTAIDRLRPAGPHRYTLTLVMNAAPGDPQTVARSYAPDATTPQDYPLGIAYRRDFYSLGHVALPFPLSDGLYGADPSPDDRQGVALGALAARGENGVLGIPPSALARVSSNPFMPWMLGRMDPAAPPAQTPEQAAAQ</sequence>
<keyword evidence="2" id="KW-0378">Hydrolase</keyword>
<dbReference type="Proteomes" id="UP000319897">
    <property type="component" value="Unassembled WGS sequence"/>
</dbReference>
<proteinExistence type="predicted"/>
<dbReference type="EMBL" id="VFSU01000024">
    <property type="protein sequence ID" value="TPE61098.1"/>
    <property type="molecule type" value="Genomic_DNA"/>
</dbReference>
<reference evidence="2 3" key="1">
    <citation type="submission" date="2019-06" db="EMBL/GenBank/DDBJ databases">
        <authorList>
            <person name="Lee I."/>
            <person name="Jang G.I."/>
            <person name="Hwang C.Y."/>
        </authorList>
    </citation>
    <scope>NUCLEOTIDE SEQUENCE [LARGE SCALE GENOMIC DNA]</scope>
    <source>
        <strain evidence="2 3">PAMC 28131</strain>
    </source>
</reference>
<feature type="domain" description="Serine aminopeptidase S33" evidence="1">
    <location>
        <begin position="116"/>
        <end position="238"/>
    </location>
</feature>
<evidence type="ECO:0000259" key="1">
    <source>
        <dbReference type="Pfam" id="PF12146"/>
    </source>
</evidence>
<comment type="caution">
    <text evidence="2">The sequence shown here is derived from an EMBL/GenBank/DDBJ whole genome shotgun (WGS) entry which is preliminary data.</text>
</comment>
<gene>
    <name evidence="2" type="ORF">FJQ54_09385</name>
</gene>
<dbReference type="OrthoDB" id="8476759at2"/>
<dbReference type="GO" id="GO:0016787">
    <property type="term" value="F:hydrolase activity"/>
    <property type="evidence" value="ECO:0007669"/>
    <property type="project" value="UniProtKB-KW"/>
</dbReference>
<keyword evidence="3" id="KW-1185">Reference proteome</keyword>
<accession>A0A501XK86</accession>
<dbReference type="RefSeq" id="WP_140928156.1">
    <property type="nucleotide sequence ID" value="NZ_VFSU01000024.1"/>
</dbReference>